<keyword evidence="7" id="KW-0808">Transferase</keyword>
<gene>
    <name evidence="7" type="ORF">FYJ64_09565</name>
</gene>
<evidence type="ECO:0000256" key="2">
    <source>
        <dbReference type="ARBA" id="ARBA00012224"/>
    </source>
</evidence>
<dbReference type="GeneID" id="303115571"/>
<organism evidence="7 8">
    <name type="scientific">Hornefia butyriciproducens</name>
    <dbReference type="NCBI Taxonomy" id="2652293"/>
    <lineage>
        <taxon>Bacteria</taxon>
        <taxon>Bacillati</taxon>
        <taxon>Bacillota</taxon>
        <taxon>Clostridia</taxon>
        <taxon>Peptostreptococcales</taxon>
        <taxon>Anaerovoracaceae</taxon>
        <taxon>Hornefia</taxon>
    </lineage>
</organism>
<accession>A0A6L5Y7J3</accession>
<dbReference type="GO" id="GO:0008483">
    <property type="term" value="F:transaminase activity"/>
    <property type="evidence" value="ECO:0007669"/>
    <property type="project" value="UniProtKB-KW"/>
</dbReference>
<dbReference type="InterPro" id="IPR051798">
    <property type="entry name" value="Class-II_PLP-Dep_Aminotrans"/>
</dbReference>
<dbReference type="Proteomes" id="UP000474676">
    <property type="component" value="Unassembled WGS sequence"/>
</dbReference>
<dbReference type="InterPro" id="IPR015421">
    <property type="entry name" value="PyrdxlP-dep_Trfase_major"/>
</dbReference>
<evidence type="ECO:0000259" key="6">
    <source>
        <dbReference type="Pfam" id="PF00155"/>
    </source>
</evidence>
<comment type="cofactor">
    <cofactor evidence="1">
        <name>pyridoxal 5'-phosphate</name>
        <dbReference type="ChEBI" id="CHEBI:597326"/>
    </cofactor>
</comment>
<evidence type="ECO:0000313" key="8">
    <source>
        <dbReference type="Proteomes" id="UP000474676"/>
    </source>
</evidence>
<keyword evidence="3" id="KW-0663">Pyridoxal phosphate</keyword>
<feature type="domain" description="Aminotransferase class I/classII large" evidence="6">
    <location>
        <begin position="54"/>
        <end position="389"/>
    </location>
</feature>
<dbReference type="GO" id="GO:0047804">
    <property type="term" value="F:cysteine-S-conjugate beta-lyase activity"/>
    <property type="evidence" value="ECO:0007669"/>
    <property type="project" value="UniProtKB-EC"/>
</dbReference>
<dbReference type="Gene3D" id="3.90.1150.10">
    <property type="entry name" value="Aspartate Aminotransferase, domain 1"/>
    <property type="match status" value="1"/>
</dbReference>
<evidence type="ECO:0000256" key="1">
    <source>
        <dbReference type="ARBA" id="ARBA00001933"/>
    </source>
</evidence>
<dbReference type="CDD" id="cd00609">
    <property type="entry name" value="AAT_like"/>
    <property type="match status" value="1"/>
</dbReference>
<dbReference type="Gene3D" id="3.40.640.10">
    <property type="entry name" value="Type I PLP-dependent aspartate aminotransferase-like (Major domain)"/>
    <property type="match status" value="1"/>
</dbReference>
<dbReference type="GO" id="GO:0030170">
    <property type="term" value="F:pyridoxal phosphate binding"/>
    <property type="evidence" value="ECO:0007669"/>
    <property type="project" value="InterPro"/>
</dbReference>
<proteinExistence type="inferred from homology"/>
<dbReference type="EC" id="4.4.1.13" evidence="2"/>
<evidence type="ECO:0000256" key="5">
    <source>
        <dbReference type="ARBA" id="ARBA00037974"/>
    </source>
</evidence>
<protein>
    <recommendedName>
        <fullName evidence="2">cysteine-S-conjugate beta-lyase</fullName>
        <ecNumber evidence="2">4.4.1.13</ecNumber>
    </recommendedName>
</protein>
<evidence type="ECO:0000256" key="3">
    <source>
        <dbReference type="ARBA" id="ARBA00022898"/>
    </source>
</evidence>
<keyword evidence="8" id="KW-1185">Reference proteome</keyword>
<dbReference type="PANTHER" id="PTHR43525">
    <property type="entry name" value="PROTEIN MALY"/>
    <property type="match status" value="1"/>
</dbReference>
<name>A0A6L5Y7J3_9FIRM</name>
<dbReference type="RefSeq" id="WP_154574945.1">
    <property type="nucleotide sequence ID" value="NZ_VUMZ01000010.1"/>
</dbReference>
<evidence type="ECO:0000313" key="7">
    <source>
        <dbReference type="EMBL" id="MST52551.1"/>
    </source>
</evidence>
<evidence type="ECO:0000256" key="4">
    <source>
        <dbReference type="ARBA" id="ARBA00023239"/>
    </source>
</evidence>
<keyword evidence="4" id="KW-0456">Lyase</keyword>
<sequence>MKYNFDEIIDRSNTNALNTDGWRSYIFGTEKDRKFPYEDDEFVRMWVADMEFATAPPILDAIRSRLDRRILGYTGLTTDDYSDALSAWCRECYGWDFPREQLVITGGVIPALYQAIEDLTEPGDKVLTLTPSYGFFAHAADYNKTELVVSALHNEDGYYSIDYKDLARKAADPAVKVLIFCNPHNPTGRVWNEDELRRLADIIVSNDLWVISDEIHCDLVRTGITHIPLGKIMPDYPRLITCMSASKTFNMAGMLFANAIIRDDRERRKFRSRNKLVGNLNPLSLAAHKAAYEEGGEWLRQLKEYLDENFRFVKEYFNSELPEAVCGIPESTYLDWVDLRPCFRNAQGGFDGTNLPLFFAENAGVLLEGGDRLFVGSAEGFVRLNLAMPRSIVATGIQRMAGAIKRR</sequence>
<comment type="caution">
    <text evidence="7">The sequence shown here is derived from an EMBL/GenBank/DDBJ whole genome shotgun (WGS) entry which is preliminary data.</text>
</comment>
<keyword evidence="7" id="KW-0032">Aminotransferase</keyword>
<dbReference type="EMBL" id="VUMZ01000010">
    <property type="protein sequence ID" value="MST52551.1"/>
    <property type="molecule type" value="Genomic_DNA"/>
</dbReference>
<reference evidence="7 8" key="1">
    <citation type="submission" date="2019-08" db="EMBL/GenBank/DDBJ databases">
        <title>In-depth cultivation of the pig gut microbiome towards novel bacterial diversity and tailored functional studies.</title>
        <authorList>
            <person name="Wylensek D."/>
            <person name="Hitch T.C.A."/>
            <person name="Clavel T."/>
        </authorList>
    </citation>
    <scope>NUCLEOTIDE SEQUENCE [LARGE SCALE GENOMIC DNA]</scope>
    <source>
        <strain evidence="7 8">WCA-MUC-591-APC-3H</strain>
    </source>
</reference>
<dbReference type="InterPro" id="IPR015424">
    <property type="entry name" value="PyrdxlP-dep_Trfase"/>
</dbReference>
<dbReference type="PANTHER" id="PTHR43525:SF1">
    <property type="entry name" value="PROTEIN MALY"/>
    <property type="match status" value="1"/>
</dbReference>
<dbReference type="AlphaFoldDB" id="A0A6L5Y7J3"/>
<dbReference type="InterPro" id="IPR004839">
    <property type="entry name" value="Aminotransferase_I/II_large"/>
</dbReference>
<dbReference type="Pfam" id="PF00155">
    <property type="entry name" value="Aminotran_1_2"/>
    <property type="match status" value="1"/>
</dbReference>
<dbReference type="SUPFAM" id="SSF53383">
    <property type="entry name" value="PLP-dependent transferases"/>
    <property type="match status" value="1"/>
</dbReference>
<dbReference type="InterPro" id="IPR015422">
    <property type="entry name" value="PyrdxlP-dep_Trfase_small"/>
</dbReference>
<comment type="similarity">
    <text evidence="5">Belongs to the class-II pyridoxal-phosphate-dependent aminotransferase family. MalY/PatB cystathionine beta-lyase subfamily.</text>
</comment>